<keyword evidence="2" id="KW-0732">Signal</keyword>
<feature type="signal peptide" evidence="2">
    <location>
        <begin position="1"/>
        <end position="19"/>
    </location>
</feature>
<evidence type="ECO:0000259" key="4">
    <source>
        <dbReference type="Pfam" id="PF25989"/>
    </source>
</evidence>
<proteinExistence type="inferred from homology"/>
<dbReference type="EMBL" id="JBHSDT010000004">
    <property type="protein sequence ID" value="MFC4402891.1"/>
    <property type="molecule type" value="Genomic_DNA"/>
</dbReference>
<comment type="similarity">
    <text evidence="1">Belongs to the membrane fusion protein (MFP) (TC 8.A.1) family.</text>
</comment>
<evidence type="ECO:0000256" key="2">
    <source>
        <dbReference type="SAM" id="SignalP"/>
    </source>
</evidence>
<dbReference type="PANTHER" id="PTHR30469">
    <property type="entry name" value="MULTIDRUG RESISTANCE PROTEIN MDTA"/>
    <property type="match status" value="1"/>
</dbReference>
<accession>A0ABV8WSQ0</accession>
<dbReference type="PROSITE" id="PS51257">
    <property type="entry name" value="PROKAR_LIPOPROTEIN"/>
    <property type="match status" value="1"/>
</dbReference>
<feature type="domain" description="Lipoyl-binding" evidence="3">
    <location>
        <begin position="68"/>
        <end position="128"/>
    </location>
</feature>
<keyword evidence="6" id="KW-1185">Reference proteome</keyword>
<comment type="caution">
    <text evidence="5">The sequence shown here is derived from an EMBL/GenBank/DDBJ whole genome shotgun (WGS) entry which is preliminary data.</text>
</comment>
<evidence type="ECO:0000259" key="3">
    <source>
        <dbReference type="Pfam" id="PF00364"/>
    </source>
</evidence>
<gene>
    <name evidence="5" type="ORF">ACFOY7_07365</name>
</gene>
<evidence type="ECO:0000313" key="6">
    <source>
        <dbReference type="Proteomes" id="UP001595882"/>
    </source>
</evidence>
<sequence>MKRLLLILMITVLTLVACSENKKGETGEADRVTPVETGEVTEGNLEMIRTFYGRTVPNRTIPVIPPVAGEVTELEVVNGDEVEEGDTLATVQSPQGNINIKATNDGTVTQLSANEGSVVSNQEPFAVIVDLEQLTVQLQVPDVQLPLFKKGEQVVLNLKSAEEETHEATIEYVAKTANESGLFSIDLSFDNATTHYNAGVIATVNLNETVVENATLIPTSALVESDDETYVFTIENGQAKRVNVTVQATQSETTAVKAELKKGEQVITSGHLTITDGSKIEVIGEE</sequence>
<dbReference type="Gene3D" id="2.40.420.20">
    <property type="match status" value="1"/>
</dbReference>
<evidence type="ECO:0000313" key="5">
    <source>
        <dbReference type="EMBL" id="MFC4402891.1"/>
    </source>
</evidence>
<feature type="chain" id="PRO_5047146057" evidence="2">
    <location>
        <begin position="20"/>
        <end position="286"/>
    </location>
</feature>
<dbReference type="InterPro" id="IPR006143">
    <property type="entry name" value="RND_pump_MFP"/>
</dbReference>
<dbReference type="InterPro" id="IPR058637">
    <property type="entry name" value="YknX-like_C"/>
</dbReference>
<dbReference type="RefSeq" id="WP_390250909.1">
    <property type="nucleotide sequence ID" value="NZ_JBHSDT010000004.1"/>
</dbReference>
<dbReference type="NCBIfam" id="TIGR01730">
    <property type="entry name" value="RND_mfp"/>
    <property type="match status" value="1"/>
</dbReference>
<dbReference type="InterPro" id="IPR011053">
    <property type="entry name" value="Single_hybrid_motif"/>
</dbReference>
<dbReference type="SUPFAM" id="SSF51230">
    <property type="entry name" value="Single hybrid motif"/>
    <property type="match status" value="1"/>
</dbReference>
<dbReference type="PANTHER" id="PTHR30469:SF38">
    <property type="entry name" value="HLYD FAMILY SECRETION PROTEIN"/>
    <property type="match status" value="1"/>
</dbReference>
<protein>
    <submittedName>
        <fullName evidence="5">Efflux RND transporter periplasmic adaptor subunit</fullName>
    </submittedName>
</protein>
<feature type="domain" description="YknX-like C-terminal permuted SH3-like" evidence="4">
    <location>
        <begin position="216"/>
        <end position="282"/>
    </location>
</feature>
<dbReference type="InterPro" id="IPR000089">
    <property type="entry name" value="Biotin_lipoyl"/>
</dbReference>
<evidence type="ECO:0000256" key="1">
    <source>
        <dbReference type="ARBA" id="ARBA00009477"/>
    </source>
</evidence>
<dbReference type="Gene3D" id="2.40.50.100">
    <property type="match status" value="1"/>
</dbReference>
<dbReference type="Pfam" id="PF00364">
    <property type="entry name" value="Biotin_lipoyl"/>
    <property type="match status" value="1"/>
</dbReference>
<reference evidence="6" key="1">
    <citation type="journal article" date="2019" name="Int. J. Syst. Evol. Microbiol.">
        <title>The Global Catalogue of Microorganisms (GCM) 10K type strain sequencing project: providing services to taxonomists for standard genome sequencing and annotation.</title>
        <authorList>
            <consortium name="The Broad Institute Genomics Platform"/>
            <consortium name="The Broad Institute Genome Sequencing Center for Infectious Disease"/>
            <person name="Wu L."/>
            <person name="Ma J."/>
        </authorList>
    </citation>
    <scope>NUCLEOTIDE SEQUENCE [LARGE SCALE GENOMIC DNA]</scope>
    <source>
        <strain evidence="6">CCUG 37865</strain>
    </source>
</reference>
<dbReference type="Proteomes" id="UP001595882">
    <property type="component" value="Unassembled WGS sequence"/>
</dbReference>
<dbReference type="Pfam" id="PF25989">
    <property type="entry name" value="YknX_C"/>
    <property type="match status" value="1"/>
</dbReference>
<organism evidence="5 6">
    <name type="scientific">Gracilibacillus xinjiangensis</name>
    <dbReference type="NCBI Taxonomy" id="1193282"/>
    <lineage>
        <taxon>Bacteria</taxon>
        <taxon>Bacillati</taxon>
        <taxon>Bacillota</taxon>
        <taxon>Bacilli</taxon>
        <taxon>Bacillales</taxon>
        <taxon>Bacillaceae</taxon>
        <taxon>Gracilibacillus</taxon>
    </lineage>
</organism>
<name>A0ABV8WSQ0_9BACI</name>